<dbReference type="EMBL" id="JAFBEC010000018">
    <property type="protein sequence ID" value="MBM7634902.1"/>
    <property type="molecule type" value="Genomic_DNA"/>
</dbReference>
<accession>A0ABS2PI11</accession>
<keyword evidence="2" id="KW-1185">Reference proteome</keyword>
<organism evidence="1 2">
    <name type="scientific">Geomicrobium sediminis</name>
    <dbReference type="NCBI Taxonomy" id="1347788"/>
    <lineage>
        <taxon>Bacteria</taxon>
        <taxon>Bacillati</taxon>
        <taxon>Bacillota</taxon>
        <taxon>Bacilli</taxon>
        <taxon>Bacillales</taxon>
        <taxon>Geomicrobium</taxon>
    </lineage>
</organism>
<dbReference type="RefSeq" id="WP_204699653.1">
    <property type="nucleotide sequence ID" value="NZ_JAFBEC010000018.1"/>
</dbReference>
<protein>
    <submittedName>
        <fullName evidence="1">Uncharacterized protein</fullName>
    </submittedName>
</protein>
<evidence type="ECO:0000313" key="1">
    <source>
        <dbReference type="EMBL" id="MBM7634902.1"/>
    </source>
</evidence>
<evidence type="ECO:0000313" key="2">
    <source>
        <dbReference type="Proteomes" id="UP000741863"/>
    </source>
</evidence>
<gene>
    <name evidence="1" type="ORF">JOD17_004029</name>
</gene>
<reference evidence="1 2" key="1">
    <citation type="submission" date="2021-01" db="EMBL/GenBank/DDBJ databases">
        <title>Genomic Encyclopedia of Type Strains, Phase IV (KMG-IV): sequencing the most valuable type-strain genomes for metagenomic binning, comparative biology and taxonomic classification.</title>
        <authorList>
            <person name="Goeker M."/>
        </authorList>
    </citation>
    <scope>NUCLEOTIDE SEQUENCE [LARGE SCALE GENOMIC DNA]</scope>
    <source>
        <strain evidence="1 2">DSM 25540</strain>
    </source>
</reference>
<name>A0ABS2PI11_9BACL</name>
<sequence>MEEIRIREINKVDELNGEVKVILLDQNVSRAVDVVIENGQPMFKHFDLRVVVRTRIVDEIRKHWDVQCIV</sequence>
<comment type="caution">
    <text evidence="1">The sequence shown here is derived from an EMBL/GenBank/DDBJ whole genome shotgun (WGS) entry which is preliminary data.</text>
</comment>
<dbReference type="Proteomes" id="UP000741863">
    <property type="component" value="Unassembled WGS sequence"/>
</dbReference>
<proteinExistence type="predicted"/>